<evidence type="ECO:0000313" key="2">
    <source>
        <dbReference type="Proteomes" id="UP001062846"/>
    </source>
</evidence>
<sequence length="283" mass="32027">MEEEQGPNIVSMKGSSPSIDPFFDPFVSLDFEIESNSIGNHMMVEEKKDIVMDIVCWKPCEEVSFSVYNGLCFVVVVSGFTKPSFSRVFDVSGSNRITTVISGDASTHGSHIGRVTEQEFTTENVSGSHMGVYNGKCWTVTVFNGNHNHPPAKQLEGHDYPARLSSEQSTMLVDMCVSSLSSPREILSLIKGKDEFNVSSIKTIYNARYKHGFKDRAGRSQMQYLLGKLQEYGYIEFNRKDENDCLKDLFWSHPTSGDMLRAFPRVLLMDCTYKTNRYRFPLL</sequence>
<accession>A0ACC0L6N0</accession>
<protein>
    <submittedName>
        <fullName evidence="1">Uncharacterized protein</fullName>
    </submittedName>
</protein>
<name>A0ACC0L6N0_RHOML</name>
<comment type="caution">
    <text evidence="1">The sequence shown here is derived from an EMBL/GenBank/DDBJ whole genome shotgun (WGS) entry which is preliminary data.</text>
</comment>
<dbReference type="EMBL" id="CM046400">
    <property type="protein sequence ID" value="KAI8524403.1"/>
    <property type="molecule type" value="Genomic_DNA"/>
</dbReference>
<organism evidence="1 2">
    <name type="scientific">Rhododendron molle</name>
    <name type="common">Chinese azalea</name>
    <name type="synonym">Azalea mollis</name>
    <dbReference type="NCBI Taxonomy" id="49168"/>
    <lineage>
        <taxon>Eukaryota</taxon>
        <taxon>Viridiplantae</taxon>
        <taxon>Streptophyta</taxon>
        <taxon>Embryophyta</taxon>
        <taxon>Tracheophyta</taxon>
        <taxon>Spermatophyta</taxon>
        <taxon>Magnoliopsida</taxon>
        <taxon>eudicotyledons</taxon>
        <taxon>Gunneridae</taxon>
        <taxon>Pentapetalae</taxon>
        <taxon>asterids</taxon>
        <taxon>Ericales</taxon>
        <taxon>Ericaceae</taxon>
        <taxon>Ericoideae</taxon>
        <taxon>Rhodoreae</taxon>
        <taxon>Rhododendron</taxon>
    </lineage>
</organism>
<dbReference type="Proteomes" id="UP001062846">
    <property type="component" value="Chromosome 13"/>
</dbReference>
<reference evidence="1" key="1">
    <citation type="submission" date="2022-02" db="EMBL/GenBank/DDBJ databases">
        <title>Plant Genome Project.</title>
        <authorList>
            <person name="Zhang R.-G."/>
        </authorList>
    </citation>
    <scope>NUCLEOTIDE SEQUENCE</scope>
    <source>
        <strain evidence="1">AT1</strain>
    </source>
</reference>
<keyword evidence="2" id="KW-1185">Reference proteome</keyword>
<proteinExistence type="predicted"/>
<gene>
    <name evidence="1" type="ORF">RHMOL_Rhmol13G0147500</name>
</gene>
<evidence type="ECO:0000313" key="1">
    <source>
        <dbReference type="EMBL" id="KAI8524403.1"/>
    </source>
</evidence>